<dbReference type="InterPro" id="IPR023576">
    <property type="entry name" value="UbiE/COQ5_MeTrFase_CS"/>
</dbReference>
<gene>
    <name evidence="5" type="ORF">JOF36_007792</name>
</gene>
<dbReference type="GO" id="GO:0032259">
    <property type="term" value="P:methylation"/>
    <property type="evidence" value="ECO:0007669"/>
    <property type="project" value="UniProtKB-KW"/>
</dbReference>
<dbReference type="PROSITE" id="PS01184">
    <property type="entry name" value="UBIE_2"/>
    <property type="match status" value="1"/>
</dbReference>
<dbReference type="Proteomes" id="UP001519295">
    <property type="component" value="Unassembled WGS sequence"/>
</dbReference>
<dbReference type="PANTHER" id="PTHR45036:SF1">
    <property type="entry name" value="METHYLTRANSFERASE LIKE 7A"/>
    <property type="match status" value="1"/>
</dbReference>
<dbReference type="GO" id="GO:0008168">
    <property type="term" value="F:methyltransferase activity"/>
    <property type="evidence" value="ECO:0007669"/>
    <property type="project" value="UniProtKB-KW"/>
</dbReference>
<dbReference type="RefSeq" id="WP_210037062.1">
    <property type="nucleotide sequence ID" value="NZ_JAGINU010000004.1"/>
</dbReference>
<keyword evidence="1 5" id="KW-0489">Methyltransferase</keyword>
<organism evidence="5 6">
    <name type="scientific">Pseudonocardia parietis</name>
    <dbReference type="NCBI Taxonomy" id="570936"/>
    <lineage>
        <taxon>Bacteria</taxon>
        <taxon>Bacillati</taxon>
        <taxon>Actinomycetota</taxon>
        <taxon>Actinomycetes</taxon>
        <taxon>Pseudonocardiales</taxon>
        <taxon>Pseudonocardiaceae</taxon>
        <taxon>Pseudonocardia</taxon>
    </lineage>
</organism>
<accession>A0ABS4W739</accession>
<keyword evidence="6" id="KW-1185">Reference proteome</keyword>
<evidence type="ECO:0000313" key="5">
    <source>
        <dbReference type="EMBL" id="MBP2372019.1"/>
    </source>
</evidence>
<sequence length="220" mass="23035">MAAENVSGVQDRPRGLFSRFYASMSPRLDEEGLAELREELLAPLAGAVVEVGAGPGGNFARYPSGVVSVIAVEPEPYLRGLAGAAAGDASVPTTVHAGVAEALPLPDSCADGVVFCLVLCSVPDQIAAATEAARVLRPGGIVRFLEHTRAEMRGLRTVQRVADATVWPLLTGGCHTCTDPVAALREAGFVVDDVRRLRFPADRFTQPSTPHVLGTARLPG</sequence>
<comment type="caution">
    <text evidence="5">The sequence shown here is derived from an EMBL/GenBank/DDBJ whole genome shotgun (WGS) entry which is preliminary data.</text>
</comment>
<dbReference type="SUPFAM" id="SSF53335">
    <property type="entry name" value="S-adenosyl-L-methionine-dependent methyltransferases"/>
    <property type="match status" value="1"/>
</dbReference>
<reference evidence="5 6" key="1">
    <citation type="submission" date="2021-03" db="EMBL/GenBank/DDBJ databases">
        <title>Sequencing the genomes of 1000 actinobacteria strains.</title>
        <authorList>
            <person name="Klenk H.-P."/>
        </authorList>
    </citation>
    <scope>NUCLEOTIDE SEQUENCE [LARGE SCALE GENOMIC DNA]</scope>
    <source>
        <strain evidence="5 6">DSM 45256</strain>
    </source>
</reference>
<dbReference type="PANTHER" id="PTHR45036">
    <property type="entry name" value="METHYLTRANSFERASE LIKE 7B"/>
    <property type="match status" value="1"/>
</dbReference>
<dbReference type="Gene3D" id="3.40.50.150">
    <property type="entry name" value="Vaccinia Virus protein VP39"/>
    <property type="match status" value="1"/>
</dbReference>
<evidence type="ECO:0000259" key="4">
    <source>
        <dbReference type="Pfam" id="PF08241"/>
    </source>
</evidence>
<dbReference type="CDD" id="cd02440">
    <property type="entry name" value="AdoMet_MTases"/>
    <property type="match status" value="1"/>
</dbReference>
<dbReference type="InterPro" id="IPR013216">
    <property type="entry name" value="Methyltransf_11"/>
</dbReference>
<dbReference type="EMBL" id="JAGINU010000004">
    <property type="protein sequence ID" value="MBP2372019.1"/>
    <property type="molecule type" value="Genomic_DNA"/>
</dbReference>
<proteinExistence type="predicted"/>
<evidence type="ECO:0000256" key="1">
    <source>
        <dbReference type="ARBA" id="ARBA00022603"/>
    </source>
</evidence>
<evidence type="ECO:0000256" key="2">
    <source>
        <dbReference type="ARBA" id="ARBA00022679"/>
    </source>
</evidence>
<keyword evidence="3" id="KW-0949">S-adenosyl-L-methionine</keyword>
<dbReference type="Pfam" id="PF08241">
    <property type="entry name" value="Methyltransf_11"/>
    <property type="match status" value="1"/>
</dbReference>
<feature type="domain" description="Methyltransferase type 11" evidence="4">
    <location>
        <begin position="49"/>
        <end position="142"/>
    </location>
</feature>
<name>A0ABS4W739_9PSEU</name>
<dbReference type="InterPro" id="IPR052356">
    <property type="entry name" value="Thiol_S-MT"/>
</dbReference>
<evidence type="ECO:0000256" key="3">
    <source>
        <dbReference type="ARBA" id="ARBA00022691"/>
    </source>
</evidence>
<dbReference type="InterPro" id="IPR029063">
    <property type="entry name" value="SAM-dependent_MTases_sf"/>
</dbReference>
<protein>
    <submittedName>
        <fullName evidence="5">SAM-dependent methyltransferase</fullName>
    </submittedName>
</protein>
<evidence type="ECO:0000313" key="6">
    <source>
        <dbReference type="Proteomes" id="UP001519295"/>
    </source>
</evidence>
<keyword evidence="2" id="KW-0808">Transferase</keyword>